<dbReference type="PANTHER" id="PTHR43744">
    <property type="entry name" value="ABC TRANSPORTER PERMEASE PROTEIN MG189-RELATED-RELATED"/>
    <property type="match status" value="1"/>
</dbReference>
<protein>
    <submittedName>
        <fullName evidence="9">Carbohydrate ABC transporter permease</fullName>
    </submittedName>
</protein>
<reference evidence="9" key="1">
    <citation type="submission" date="2020-10" db="EMBL/GenBank/DDBJ databases">
        <authorList>
            <person name="Gilroy R."/>
        </authorList>
    </citation>
    <scope>NUCLEOTIDE SEQUENCE</scope>
    <source>
        <strain evidence="9">ChiSxjej2B14-8506</strain>
    </source>
</reference>
<comment type="subcellular location">
    <subcellularLocation>
        <location evidence="1">Cell membrane</location>
        <topology evidence="1">Multi-pass membrane protein</topology>
    </subcellularLocation>
</comment>
<evidence type="ECO:0000256" key="2">
    <source>
        <dbReference type="ARBA" id="ARBA00022448"/>
    </source>
</evidence>
<proteinExistence type="predicted"/>
<dbReference type="EMBL" id="DVNK01000022">
    <property type="protein sequence ID" value="HIU46109.1"/>
    <property type="molecule type" value="Genomic_DNA"/>
</dbReference>
<evidence type="ECO:0000256" key="7">
    <source>
        <dbReference type="SAM" id="Phobius"/>
    </source>
</evidence>
<dbReference type="Proteomes" id="UP000824123">
    <property type="component" value="Unassembled WGS sequence"/>
</dbReference>
<dbReference type="CDD" id="cd06261">
    <property type="entry name" value="TM_PBP2"/>
    <property type="match status" value="1"/>
</dbReference>
<keyword evidence="4 7" id="KW-0812">Transmembrane</keyword>
<dbReference type="AlphaFoldDB" id="A0A9D1LQB9"/>
<dbReference type="GO" id="GO:0055085">
    <property type="term" value="P:transmembrane transport"/>
    <property type="evidence" value="ECO:0007669"/>
    <property type="project" value="InterPro"/>
</dbReference>
<feature type="transmembrane region" description="Helical" evidence="7">
    <location>
        <begin position="275"/>
        <end position="295"/>
    </location>
</feature>
<dbReference type="InterPro" id="IPR000515">
    <property type="entry name" value="MetI-like"/>
</dbReference>
<comment type="caution">
    <text evidence="9">The sequence shown here is derived from an EMBL/GenBank/DDBJ whole genome shotgun (WGS) entry which is preliminary data.</text>
</comment>
<evidence type="ECO:0000313" key="10">
    <source>
        <dbReference type="Proteomes" id="UP000824123"/>
    </source>
</evidence>
<evidence type="ECO:0000256" key="3">
    <source>
        <dbReference type="ARBA" id="ARBA00022475"/>
    </source>
</evidence>
<keyword evidence="5 7" id="KW-1133">Transmembrane helix</keyword>
<dbReference type="PROSITE" id="PS50928">
    <property type="entry name" value="ABC_TM1"/>
    <property type="match status" value="1"/>
</dbReference>
<feature type="transmembrane region" description="Helical" evidence="7">
    <location>
        <begin position="121"/>
        <end position="141"/>
    </location>
</feature>
<organism evidence="9 10">
    <name type="scientific">Candidatus Fimadaptatus faecigallinarum</name>
    <dbReference type="NCBI Taxonomy" id="2840814"/>
    <lineage>
        <taxon>Bacteria</taxon>
        <taxon>Bacillati</taxon>
        <taxon>Bacillota</taxon>
        <taxon>Clostridia</taxon>
        <taxon>Eubacteriales</taxon>
        <taxon>Candidatus Fimadaptatus</taxon>
    </lineage>
</organism>
<keyword evidence="2" id="KW-0813">Transport</keyword>
<dbReference type="InterPro" id="IPR035906">
    <property type="entry name" value="MetI-like_sf"/>
</dbReference>
<keyword evidence="3" id="KW-1003">Cell membrane</keyword>
<dbReference type="Gene3D" id="1.10.3720.10">
    <property type="entry name" value="MetI-like"/>
    <property type="match status" value="1"/>
</dbReference>
<evidence type="ECO:0000259" key="8">
    <source>
        <dbReference type="PROSITE" id="PS50928"/>
    </source>
</evidence>
<evidence type="ECO:0000256" key="4">
    <source>
        <dbReference type="ARBA" id="ARBA00022692"/>
    </source>
</evidence>
<dbReference type="PANTHER" id="PTHR43744:SF9">
    <property type="entry name" value="POLYGALACTURONAN_RHAMNOGALACTURONAN TRANSPORT SYSTEM PERMEASE PROTEIN YTCP"/>
    <property type="match status" value="1"/>
</dbReference>
<dbReference type="SUPFAM" id="SSF161098">
    <property type="entry name" value="MetI-like"/>
    <property type="match status" value="1"/>
</dbReference>
<evidence type="ECO:0000256" key="6">
    <source>
        <dbReference type="ARBA" id="ARBA00023136"/>
    </source>
</evidence>
<evidence type="ECO:0000256" key="5">
    <source>
        <dbReference type="ARBA" id="ARBA00022989"/>
    </source>
</evidence>
<dbReference type="GO" id="GO:0005886">
    <property type="term" value="C:plasma membrane"/>
    <property type="evidence" value="ECO:0007669"/>
    <property type="project" value="UniProtKB-SubCell"/>
</dbReference>
<name>A0A9D1LQB9_9FIRM</name>
<accession>A0A9D1LQB9</accession>
<feature type="transmembrane region" description="Helical" evidence="7">
    <location>
        <begin position="153"/>
        <end position="173"/>
    </location>
</feature>
<feature type="transmembrane region" description="Helical" evidence="7">
    <location>
        <begin position="21"/>
        <end position="46"/>
    </location>
</feature>
<evidence type="ECO:0000313" key="9">
    <source>
        <dbReference type="EMBL" id="HIU46109.1"/>
    </source>
</evidence>
<feature type="transmembrane region" description="Helical" evidence="7">
    <location>
        <begin position="194"/>
        <end position="219"/>
    </location>
</feature>
<keyword evidence="6 7" id="KW-0472">Membrane</keyword>
<feature type="transmembrane region" description="Helical" evidence="7">
    <location>
        <begin position="85"/>
        <end position="109"/>
    </location>
</feature>
<gene>
    <name evidence="9" type="ORF">IAC59_02495</name>
</gene>
<feature type="domain" description="ABC transmembrane type-1" evidence="8">
    <location>
        <begin position="86"/>
        <end position="289"/>
    </location>
</feature>
<reference evidence="9" key="2">
    <citation type="journal article" date="2021" name="PeerJ">
        <title>Extensive microbial diversity within the chicken gut microbiome revealed by metagenomics and culture.</title>
        <authorList>
            <person name="Gilroy R."/>
            <person name="Ravi A."/>
            <person name="Getino M."/>
            <person name="Pursley I."/>
            <person name="Horton D.L."/>
            <person name="Alikhan N.F."/>
            <person name="Baker D."/>
            <person name="Gharbi K."/>
            <person name="Hall N."/>
            <person name="Watson M."/>
            <person name="Adriaenssens E.M."/>
            <person name="Foster-Nyarko E."/>
            <person name="Jarju S."/>
            <person name="Secka A."/>
            <person name="Antonio M."/>
            <person name="Oren A."/>
            <person name="Chaudhuri R.R."/>
            <person name="La Ragione R."/>
            <person name="Hildebrand F."/>
            <person name="Pallen M.J."/>
        </authorList>
    </citation>
    <scope>NUCLEOTIDE SEQUENCE</scope>
    <source>
        <strain evidence="9">ChiSxjej2B14-8506</strain>
    </source>
</reference>
<evidence type="ECO:0000256" key="1">
    <source>
        <dbReference type="ARBA" id="ARBA00004651"/>
    </source>
</evidence>
<sequence>MTDRAKPQARHGLKNKNGDSIITDIVIYVIFTLFTLLCVFPFYYIFINTISNNQLVTRGQIMFWPVGVHLGNYREVLKLNGLAQAAFISVARTVLGTGLTLLGTMFLGYAMSRQEYWHHKFWYRFVVITMYFNAGLIPWFINMKNLGLLNNFLAYILPGMVSPFYMILYKTYVESIPASLEESAQLDGAGYLVRFFRIIFPLSMAMLATIAVFTAVAQWNSFTDTLFLMTSSKMYTLQFLLYQYLSEADSVAALIRSNPAMVSTMDMSNTLTATSVRMTITVVVVLPVLCVYPFFQRFFIKGIMIGAVKG</sequence>